<evidence type="ECO:0008006" key="3">
    <source>
        <dbReference type="Google" id="ProtNLM"/>
    </source>
</evidence>
<dbReference type="InterPro" id="IPR036157">
    <property type="entry name" value="dUTPase-like_sf"/>
</dbReference>
<reference evidence="1 2" key="1">
    <citation type="submission" date="2020-04" db="EMBL/GenBank/DDBJ databases">
        <title>Genome-Wide Identification of 5-Methylcytosine Sites in Bacterial Genomes By High-Throughput Sequencing of MspJI Restriction Fragments.</title>
        <authorList>
            <person name="Wu V."/>
        </authorList>
    </citation>
    <scope>NUCLEOTIDE SEQUENCE [LARGE SCALE GENOMIC DNA]</scope>
    <source>
        <strain evidence="1 2">S2</strain>
    </source>
</reference>
<gene>
    <name evidence="1" type="ORF">HFZ78_18345</name>
</gene>
<reference evidence="1 2" key="2">
    <citation type="submission" date="2020-04" db="EMBL/GenBank/DDBJ databases">
        <authorList>
            <person name="Fomenkov A."/>
            <person name="Anton B.P."/>
            <person name="Roberts R.J."/>
        </authorList>
    </citation>
    <scope>NUCLEOTIDE SEQUENCE [LARGE SCALE GENOMIC DNA]</scope>
    <source>
        <strain evidence="1 2">S2</strain>
    </source>
</reference>
<proteinExistence type="predicted"/>
<evidence type="ECO:0000313" key="2">
    <source>
        <dbReference type="Proteomes" id="UP000501868"/>
    </source>
</evidence>
<accession>A0A6H1P4T5</accession>
<evidence type="ECO:0000313" key="1">
    <source>
        <dbReference type="EMBL" id="QIZ08427.1"/>
    </source>
</evidence>
<protein>
    <recommendedName>
        <fullName evidence="3">dCTP deaminase</fullName>
    </recommendedName>
</protein>
<sequence length="65" mass="7648">MILSDKTILKNLKDQELIIEPFSTSQLQSASVDLRLANHFLTIEEKLISSYIHYLTVRRVMHEEF</sequence>
<organism evidence="1 2">
    <name type="scientific">Priestia megaterium</name>
    <name type="common">Bacillus megaterium</name>
    <dbReference type="NCBI Taxonomy" id="1404"/>
    <lineage>
        <taxon>Bacteria</taxon>
        <taxon>Bacillati</taxon>
        <taxon>Bacillota</taxon>
        <taxon>Bacilli</taxon>
        <taxon>Bacillales</taxon>
        <taxon>Bacillaceae</taxon>
        <taxon>Priestia</taxon>
    </lineage>
</organism>
<dbReference type="EMBL" id="CP051128">
    <property type="protein sequence ID" value="QIZ08427.1"/>
    <property type="molecule type" value="Genomic_DNA"/>
</dbReference>
<dbReference type="Proteomes" id="UP000501868">
    <property type="component" value="Chromosome"/>
</dbReference>
<dbReference type="AlphaFoldDB" id="A0A6H1P4T5"/>
<name>A0A6H1P4T5_PRIMG</name>
<dbReference type="GO" id="GO:0006229">
    <property type="term" value="P:dUTP biosynthetic process"/>
    <property type="evidence" value="ECO:0007669"/>
    <property type="project" value="InterPro"/>
</dbReference>
<dbReference type="Pfam" id="PF22769">
    <property type="entry name" value="DCD"/>
    <property type="match status" value="1"/>
</dbReference>
<dbReference type="InterPro" id="IPR011962">
    <property type="entry name" value="dCTP_deaminase"/>
</dbReference>
<dbReference type="Gene3D" id="2.70.40.10">
    <property type="match status" value="1"/>
</dbReference>
<dbReference type="SUPFAM" id="SSF51283">
    <property type="entry name" value="dUTPase-like"/>
    <property type="match status" value="1"/>
</dbReference>
<dbReference type="GO" id="GO:0008829">
    <property type="term" value="F:dCTP deaminase activity"/>
    <property type="evidence" value="ECO:0007669"/>
    <property type="project" value="InterPro"/>
</dbReference>